<dbReference type="GO" id="GO:0016020">
    <property type="term" value="C:membrane"/>
    <property type="evidence" value="ECO:0007669"/>
    <property type="project" value="UniProtKB-SubCell"/>
</dbReference>
<dbReference type="AlphaFoldDB" id="A0A834JDH3"/>
<feature type="signal peptide" evidence="9">
    <location>
        <begin position="1"/>
        <end position="19"/>
    </location>
</feature>
<keyword evidence="3 8" id="KW-0812">Transmembrane</keyword>
<accession>A0A834JDH3</accession>
<sequence>MYNVFMIYILLITINSSYNLRIPKLGNIYNSKYSTARIIDTNFEYPRSNNSLRQIHKEQWLKYYACLIKRYAQIKSQKILHPVALIVLEGTSVILKCEICISPLVVYEVNTIEWYFNSSSNNNITNELIQSTQHTLVSQNNKHLKMYNIQLEQDGQYWCQMKDTIGALYYLHVDNGHEGIDIVHSDAVPKVQHPASSEIITEYNLKLYTTWTNWSPCSKCANVGIKIRYGYCTLSLLENPVYHAGIDDENLNENIQYIMETLFYVFQNKLPCKFRYIPNPIREHIIIKQRKIEMMIKYCKKNCSNDVVFEVYNKVGKIIESANNSASIYSMIQKIPSLVPEVTRTILYGTINKKMQIKCPGNLNIETPIIWKIGIKILPFIKYHSNSTIFIDSRMRIVFKKLKFTDSNIYSCWQNNQLAGTVKLIVTGETELKLNYQYMMFGTIAIVSVFTVVIWRVLKGKTRFTKH</sequence>
<comment type="subcellular location">
    <subcellularLocation>
        <location evidence="1">Membrane</location>
        <topology evidence="1">Single-pass type I membrane protein</topology>
    </subcellularLocation>
</comment>
<proteinExistence type="inferred from homology"/>
<evidence type="ECO:0000313" key="11">
    <source>
        <dbReference type="EMBL" id="KAF7385661.1"/>
    </source>
</evidence>
<dbReference type="InterPro" id="IPR003599">
    <property type="entry name" value="Ig_sub"/>
</dbReference>
<evidence type="ECO:0000259" key="10">
    <source>
        <dbReference type="PROSITE" id="PS50835"/>
    </source>
</evidence>
<keyword evidence="7" id="KW-0325">Glycoprotein</keyword>
<evidence type="ECO:0000256" key="7">
    <source>
        <dbReference type="ARBA" id="ARBA00023180"/>
    </source>
</evidence>
<dbReference type="EMBL" id="JACSEA010000014">
    <property type="protein sequence ID" value="KAF7385661.1"/>
    <property type="molecule type" value="Genomic_DNA"/>
</dbReference>
<dbReference type="InterPro" id="IPR039311">
    <property type="entry name" value="FAM187A/B"/>
</dbReference>
<dbReference type="InterPro" id="IPR013783">
    <property type="entry name" value="Ig-like_fold"/>
</dbReference>
<gene>
    <name evidence="11" type="ORF">HZH66_011503</name>
</gene>
<dbReference type="InterPro" id="IPR036383">
    <property type="entry name" value="TSP1_rpt_sf"/>
</dbReference>
<dbReference type="SMART" id="SM00409">
    <property type="entry name" value="IG"/>
    <property type="match status" value="2"/>
</dbReference>
<comment type="similarity">
    <text evidence="2">Belongs to the FAM187 family.</text>
</comment>
<comment type="caution">
    <text evidence="11">The sequence shown here is derived from an EMBL/GenBank/DDBJ whole genome shotgun (WGS) entry which is preliminary data.</text>
</comment>
<protein>
    <recommendedName>
        <fullName evidence="10">Ig-like domain-containing protein</fullName>
    </recommendedName>
</protein>
<dbReference type="SMART" id="SM00408">
    <property type="entry name" value="IGc2"/>
    <property type="match status" value="1"/>
</dbReference>
<evidence type="ECO:0000256" key="4">
    <source>
        <dbReference type="ARBA" id="ARBA00022729"/>
    </source>
</evidence>
<dbReference type="InterPro" id="IPR007110">
    <property type="entry name" value="Ig-like_dom"/>
</dbReference>
<organism evidence="11 12">
    <name type="scientific">Vespula vulgaris</name>
    <name type="common">Yellow jacket</name>
    <name type="synonym">Wasp</name>
    <dbReference type="NCBI Taxonomy" id="7454"/>
    <lineage>
        <taxon>Eukaryota</taxon>
        <taxon>Metazoa</taxon>
        <taxon>Ecdysozoa</taxon>
        <taxon>Arthropoda</taxon>
        <taxon>Hexapoda</taxon>
        <taxon>Insecta</taxon>
        <taxon>Pterygota</taxon>
        <taxon>Neoptera</taxon>
        <taxon>Endopterygota</taxon>
        <taxon>Hymenoptera</taxon>
        <taxon>Apocrita</taxon>
        <taxon>Aculeata</taxon>
        <taxon>Vespoidea</taxon>
        <taxon>Vespidae</taxon>
        <taxon>Vespinae</taxon>
        <taxon>Vespula</taxon>
    </lineage>
</organism>
<evidence type="ECO:0000256" key="1">
    <source>
        <dbReference type="ARBA" id="ARBA00004479"/>
    </source>
</evidence>
<dbReference type="SUPFAM" id="SSF82895">
    <property type="entry name" value="TSP-1 type 1 repeat"/>
    <property type="match status" value="1"/>
</dbReference>
<name>A0A834JDH3_VESVU</name>
<dbReference type="PANTHER" id="PTHR32178:SF6">
    <property type="entry name" value="IG-LIKE DOMAIN-CONTAINING PROTEIN"/>
    <property type="match status" value="1"/>
</dbReference>
<dbReference type="InterPro" id="IPR036179">
    <property type="entry name" value="Ig-like_dom_sf"/>
</dbReference>
<dbReference type="PANTHER" id="PTHR32178">
    <property type="entry name" value="FAM187"/>
    <property type="match status" value="1"/>
</dbReference>
<keyword evidence="5 8" id="KW-1133">Transmembrane helix</keyword>
<dbReference type="Gene3D" id="2.60.40.10">
    <property type="entry name" value="Immunoglobulins"/>
    <property type="match status" value="1"/>
</dbReference>
<feature type="domain" description="Ig-like" evidence="10">
    <location>
        <begin position="89"/>
        <end position="163"/>
    </location>
</feature>
<evidence type="ECO:0000256" key="8">
    <source>
        <dbReference type="SAM" id="Phobius"/>
    </source>
</evidence>
<keyword evidence="6 8" id="KW-0472">Membrane</keyword>
<reference evidence="11" key="1">
    <citation type="journal article" date="2020" name="G3 (Bethesda)">
        <title>High-Quality Assemblies for Three Invasive Social Wasps from the &lt;i&gt;Vespula&lt;/i&gt; Genus.</title>
        <authorList>
            <person name="Harrop T.W.R."/>
            <person name="Guhlin J."/>
            <person name="McLaughlin G.M."/>
            <person name="Permina E."/>
            <person name="Stockwell P."/>
            <person name="Gilligan J."/>
            <person name="Le Lec M.F."/>
            <person name="Gruber M.A.M."/>
            <person name="Quinn O."/>
            <person name="Lovegrove M."/>
            <person name="Duncan E.J."/>
            <person name="Remnant E.J."/>
            <person name="Van Eeckhoven J."/>
            <person name="Graham B."/>
            <person name="Knapp R.A."/>
            <person name="Langford K.W."/>
            <person name="Kronenberg Z."/>
            <person name="Press M.O."/>
            <person name="Eacker S.M."/>
            <person name="Wilson-Rankin E.E."/>
            <person name="Purcell J."/>
            <person name="Lester P.J."/>
            <person name="Dearden P.K."/>
        </authorList>
    </citation>
    <scope>NUCLEOTIDE SEQUENCE</scope>
    <source>
        <strain evidence="11">Marl-1</strain>
    </source>
</reference>
<dbReference type="InterPro" id="IPR003598">
    <property type="entry name" value="Ig_sub2"/>
</dbReference>
<feature type="chain" id="PRO_5032276475" description="Ig-like domain-containing protein" evidence="9">
    <location>
        <begin position="20"/>
        <end position="467"/>
    </location>
</feature>
<evidence type="ECO:0000313" key="12">
    <source>
        <dbReference type="Proteomes" id="UP000614350"/>
    </source>
</evidence>
<dbReference type="SUPFAM" id="SSF48726">
    <property type="entry name" value="Immunoglobulin"/>
    <property type="match status" value="1"/>
</dbReference>
<evidence type="ECO:0000256" key="3">
    <source>
        <dbReference type="ARBA" id="ARBA00022692"/>
    </source>
</evidence>
<feature type="transmembrane region" description="Helical" evidence="8">
    <location>
        <begin position="438"/>
        <end position="458"/>
    </location>
</feature>
<evidence type="ECO:0000256" key="2">
    <source>
        <dbReference type="ARBA" id="ARBA00008727"/>
    </source>
</evidence>
<keyword evidence="12" id="KW-1185">Reference proteome</keyword>
<evidence type="ECO:0000256" key="5">
    <source>
        <dbReference type="ARBA" id="ARBA00022989"/>
    </source>
</evidence>
<dbReference type="PROSITE" id="PS50835">
    <property type="entry name" value="IG_LIKE"/>
    <property type="match status" value="1"/>
</dbReference>
<dbReference type="Proteomes" id="UP000614350">
    <property type="component" value="Unassembled WGS sequence"/>
</dbReference>
<keyword evidence="4 9" id="KW-0732">Signal</keyword>
<evidence type="ECO:0000256" key="6">
    <source>
        <dbReference type="ARBA" id="ARBA00023136"/>
    </source>
</evidence>
<evidence type="ECO:0000256" key="9">
    <source>
        <dbReference type="SAM" id="SignalP"/>
    </source>
</evidence>